<accession>A0AAD9X1W8</accession>
<evidence type="ECO:0000313" key="1">
    <source>
        <dbReference type="EMBL" id="KAK2650625.1"/>
    </source>
</evidence>
<keyword evidence="2" id="KW-1185">Reference proteome</keyword>
<comment type="caution">
    <text evidence="1">The sequence shown here is derived from an EMBL/GenBank/DDBJ whole genome shotgun (WGS) entry which is preliminary data.</text>
</comment>
<gene>
    <name evidence="1" type="ORF">Ddye_018114</name>
</gene>
<sequence length="59" mass="6877">MAKLMRCLRRTHQILSNSKLFNAIKQNPSLFSSKLHPVSRITTRNCFSEMRKAAFQDHS</sequence>
<proteinExistence type="predicted"/>
<name>A0AAD9X1W8_9ROSI</name>
<dbReference type="EMBL" id="JANJYI010000005">
    <property type="protein sequence ID" value="KAK2650625.1"/>
    <property type="molecule type" value="Genomic_DNA"/>
</dbReference>
<evidence type="ECO:0000313" key="2">
    <source>
        <dbReference type="Proteomes" id="UP001280121"/>
    </source>
</evidence>
<organism evidence="1 2">
    <name type="scientific">Dipteronia dyeriana</name>
    <dbReference type="NCBI Taxonomy" id="168575"/>
    <lineage>
        <taxon>Eukaryota</taxon>
        <taxon>Viridiplantae</taxon>
        <taxon>Streptophyta</taxon>
        <taxon>Embryophyta</taxon>
        <taxon>Tracheophyta</taxon>
        <taxon>Spermatophyta</taxon>
        <taxon>Magnoliopsida</taxon>
        <taxon>eudicotyledons</taxon>
        <taxon>Gunneridae</taxon>
        <taxon>Pentapetalae</taxon>
        <taxon>rosids</taxon>
        <taxon>malvids</taxon>
        <taxon>Sapindales</taxon>
        <taxon>Sapindaceae</taxon>
        <taxon>Hippocastanoideae</taxon>
        <taxon>Acereae</taxon>
        <taxon>Dipteronia</taxon>
    </lineage>
</organism>
<dbReference type="Proteomes" id="UP001280121">
    <property type="component" value="Unassembled WGS sequence"/>
</dbReference>
<reference evidence="1" key="1">
    <citation type="journal article" date="2023" name="Plant J.">
        <title>Genome sequences and population genomics provide insights into the demographic history, inbreeding, and mutation load of two 'living fossil' tree species of Dipteronia.</title>
        <authorList>
            <person name="Feng Y."/>
            <person name="Comes H.P."/>
            <person name="Chen J."/>
            <person name="Zhu S."/>
            <person name="Lu R."/>
            <person name="Zhang X."/>
            <person name="Li P."/>
            <person name="Qiu J."/>
            <person name="Olsen K.M."/>
            <person name="Qiu Y."/>
        </authorList>
    </citation>
    <scope>NUCLEOTIDE SEQUENCE</scope>
    <source>
        <strain evidence="1">KIB01</strain>
    </source>
</reference>
<protein>
    <submittedName>
        <fullName evidence="1">Uncharacterized protein</fullName>
    </submittedName>
</protein>
<dbReference type="AlphaFoldDB" id="A0AAD9X1W8"/>